<protein>
    <submittedName>
        <fullName evidence="4 5">Uncharacterized protein</fullName>
    </submittedName>
</protein>
<comment type="similarity">
    <text evidence="1">Belongs to the 'GDSL' lipolytic enzyme family.</text>
</comment>
<reference evidence="4 5" key="1">
    <citation type="journal article" date="2010" name="Nature">
        <title>Genome sequence of the palaeopolyploid soybean.</title>
        <authorList>
            <person name="Schmutz J."/>
            <person name="Cannon S.B."/>
            <person name="Schlueter J."/>
            <person name="Ma J."/>
            <person name="Mitros T."/>
            <person name="Nelson W."/>
            <person name="Hyten D.L."/>
            <person name="Song Q."/>
            <person name="Thelen J.J."/>
            <person name="Cheng J."/>
            <person name="Xu D."/>
            <person name="Hellsten U."/>
            <person name="May G.D."/>
            <person name="Yu Y."/>
            <person name="Sakurai T."/>
            <person name="Umezawa T."/>
            <person name="Bhattacharyya M.K."/>
            <person name="Sandhu D."/>
            <person name="Valliyodan B."/>
            <person name="Lindquist E."/>
            <person name="Peto M."/>
            <person name="Grant D."/>
            <person name="Shu S."/>
            <person name="Goodstein D."/>
            <person name="Barry K."/>
            <person name="Futrell-Griggs M."/>
            <person name="Abernathy B."/>
            <person name="Du J."/>
            <person name="Tian Z."/>
            <person name="Zhu L."/>
            <person name="Gill N."/>
            <person name="Joshi T."/>
            <person name="Libault M."/>
            <person name="Sethuraman A."/>
            <person name="Zhang X.-C."/>
            <person name="Shinozaki K."/>
            <person name="Nguyen H.T."/>
            <person name="Wing R.A."/>
            <person name="Cregan P."/>
            <person name="Specht J."/>
            <person name="Grimwood J."/>
            <person name="Rokhsar D."/>
            <person name="Stacey G."/>
            <person name="Shoemaker R.C."/>
            <person name="Jackson S.A."/>
        </authorList>
    </citation>
    <scope>NUCLEOTIDE SEQUENCE [LARGE SCALE GENOMIC DNA]</scope>
    <source>
        <strain evidence="5">cv. Williams 82</strain>
        <tissue evidence="4">Callus</tissue>
    </source>
</reference>
<keyword evidence="2" id="KW-0325">Glycoprotein</keyword>
<dbReference type="EMBL" id="CM000837">
    <property type="protein sequence ID" value="KRH63467.1"/>
    <property type="molecule type" value="Genomic_DNA"/>
</dbReference>
<name>A0A0R0KG45_SOYBN</name>
<dbReference type="PANTHER" id="PTHR22835:SF577">
    <property type="entry name" value="GDSL-LIKE LIPASE_ACYLHYDROLASE SUPERFAMILY PROTEIN"/>
    <property type="match status" value="1"/>
</dbReference>
<organism evidence="4">
    <name type="scientific">Glycine max</name>
    <name type="common">Soybean</name>
    <name type="synonym">Glycine hispida</name>
    <dbReference type="NCBI Taxonomy" id="3847"/>
    <lineage>
        <taxon>Eukaryota</taxon>
        <taxon>Viridiplantae</taxon>
        <taxon>Streptophyta</taxon>
        <taxon>Embryophyta</taxon>
        <taxon>Tracheophyta</taxon>
        <taxon>Spermatophyta</taxon>
        <taxon>Magnoliopsida</taxon>
        <taxon>eudicotyledons</taxon>
        <taxon>Gunneridae</taxon>
        <taxon>Pentapetalae</taxon>
        <taxon>rosids</taxon>
        <taxon>fabids</taxon>
        <taxon>Fabales</taxon>
        <taxon>Fabaceae</taxon>
        <taxon>Papilionoideae</taxon>
        <taxon>50 kb inversion clade</taxon>
        <taxon>NPAAA clade</taxon>
        <taxon>indigoferoid/millettioid clade</taxon>
        <taxon>Phaseoleae</taxon>
        <taxon>Glycine</taxon>
        <taxon>Glycine subgen. Soja</taxon>
    </lineage>
</organism>
<dbReference type="SMR" id="A0A0R0KG45"/>
<dbReference type="Proteomes" id="UP000008827">
    <property type="component" value="Chromosome 4"/>
</dbReference>
<evidence type="ECO:0000313" key="5">
    <source>
        <dbReference type="EnsemblPlants" id="KRH63467"/>
    </source>
</evidence>
<evidence type="ECO:0000256" key="1">
    <source>
        <dbReference type="ARBA" id="ARBA00008668"/>
    </source>
</evidence>
<keyword evidence="6" id="KW-1185">Reference proteome</keyword>
<dbReference type="Gramene" id="KRH63467">
    <property type="protein sequence ID" value="KRH63467"/>
    <property type="gene ID" value="GLYMA_04G178700"/>
</dbReference>
<dbReference type="Gene3D" id="3.40.50.1110">
    <property type="entry name" value="SGNH hydrolase"/>
    <property type="match status" value="1"/>
</dbReference>
<sequence>MIQTLFNWLSTSENLLVSIQEKIKWADAMSEIEKKRRKDVEEKVQELKSVIKELIEEGAIKLVVPKNFLIGCNSVVLATLNSDKKDDYDQFGCLKTYNTFIEYYNEQIKKAIETLRQKYSYFDNYGATKRLFQAPQQYGGLCFYFLFLHE</sequence>
<dbReference type="AlphaFoldDB" id="A0A0R0KG45"/>
<dbReference type="InterPro" id="IPR036514">
    <property type="entry name" value="SGNH_hydro_sf"/>
</dbReference>
<dbReference type="EnsemblPlants" id="KRH63467">
    <property type="protein sequence ID" value="KRH63467"/>
    <property type="gene ID" value="GLYMA_04G178700"/>
</dbReference>
<dbReference type="InterPro" id="IPR001087">
    <property type="entry name" value="GDSL"/>
</dbReference>
<dbReference type="OrthoDB" id="1600564at2759"/>
<proteinExistence type="inferred from homology"/>
<keyword evidence="3" id="KW-0175">Coiled coil</keyword>
<evidence type="ECO:0000313" key="4">
    <source>
        <dbReference type="EMBL" id="KRH63467.1"/>
    </source>
</evidence>
<dbReference type="Pfam" id="PF00657">
    <property type="entry name" value="Lipase_GDSL"/>
    <property type="match status" value="1"/>
</dbReference>
<dbReference type="InParanoid" id="A0A0R0KG45"/>
<reference evidence="4" key="3">
    <citation type="submission" date="2018-07" db="EMBL/GenBank/DDBJ databases">
        <title>WGS assembly of Glycine max.</title>
        <authorList>
            <person name="Schmutz J."/>
            <person name="Cannon S."/>
            <person name="Schlueter J."/>
            <person name="Ma J."/>
            <person name="Mitros T."/>
            <person name="Nelson W."/>
            <person name="Hyten D."/>
            <person name="Song Q."/>
            <person name="Thelen J."/>
            <person name="Cheng J."/>
            <person name="Xu D."/>
            <person name="Hellsten U."/>
            <person name="May G."/>
            <person name="Yu Y."/>
            <person name="Sakurai T."/>
            <person name="Umezawa T."/>
            <person name="Bhattacharyya M."/>
            <person name="Sandhu D."/>
            <person name="Valliyodan B."/>
            <person name="Lindquist E."/>
            <person name="Peto M."/>
            <person name="Grant D."/>
            <person name="Shu S."/>
            <person name="Goodstein D."/>
            <person name="Barry K."/>
            <person name="Futrell-Griggs M."/>
            <person name="Abernathy B."/>
            <person name="Du J."/>
            <person name="Tian Z."/>
            <person name="Zhu L."/>
            <person name="Gill N."/>
            <person name="Joshi T."/>
            <person name="Libault M."/>
            <person name="Sethuraman A."/>
            <person name="Zhang X."/>
            <person name="Shinozaki K."/>
            <person name="Nguyen H."/>
            <person name="Wing R."/>
            <person name="Cregan P."/>
            <person name="Specht J."/>
            <person name="Grimwood J."/>
            <person name="Rokhsar D."/>
            <person name="Stacey G."/>
            <person name="Shoemaker R."/>
            <person name="Jackson S."/>
        </authorList>
    </citation>
    <scope>NUCLEOTIDE SEQUENCE</scope>
    <source>
        <tissue evidence="4">Callus</tissue>
    </source>
</reference>
<evidence type="ECO:0000256" key="3">
    <source>
        <dbReference type="SAM" id="Coils"/>
    </source>
</evidence>
<reference evidence="5" key="2">
    <citation type="submission" date="2018-02" db="UniProtKB">
        <authorList>
            <consortium name="EnsemblPlants"/>
        </authorList>
    </citation>
    <scope>IDENTIFICATION</scope>
    <source>
        <strain evidence="5">Williams 82</strain>
    </source>
</reference>
<feature type="coiled-coil region" evidence="3">
    <location>
        <begin position="30"/>
        <end position="57"/>
    </location>
</feature>
<dbReference type="GO" id="GO:0016788">
    <property type="term" value="F:hydrolase activity, acting on ester bonds"/>
    <property type="evidence" value="ECO:0007669"/>
    <property type="project" value="InterPro"/>
</dbReference>
<dbReference type="PaxDb" id="3847-GLYMA04G34912.1"/>
<gene>
    <name evidence="4" type="ORF">GLYMA_04G178700</name>
</gene>
<evidence type="ECO:0000313" key="6">
    <source>
        <dbReference type="Proteomes" id="UP000008827"/>
    </source>
</evidence>
<evidence type="ECO:0000256" key="2">
    <source>
        <dbReference type="ARBA" id="ARBA00023180"/>
    </source>
</evidence>
<accession>A0A0R0KG45</accession>
<dbReference type="PANTHER" id="PTHR22835">
    <property type="entry name" value="ZINC FINGER FYVE DOMAIN CONTAINING PROTEIN"/>
    <property type="match status" value="1"/>
</dbReference>